<name>A0A7Y0AWS1_9HYPH</name>
<comment type="caution">
    <text evidence="3">The sequence shown here is derived from an EMBL/GenBank/DDBJ whole genome shotgun (WGS) entry which is preliminary data.</text>
</comment>
<evidence type="ECO:0000256" key="1">
    <source>
        <dbReference type="SAM" id="MobiDB-lite"/>
    </source>
</evidence>
<feature type="chain" id="PRO_5030783061" evidence="2">
    <location>
        <begin position="27"/>
        <end position="446"/>
    </location>
</feature>
<protein>
    <submittedName>
        <fullName evidence="3">Chemotaxis protein</fullName>
    </submittedName>
</protein>
<feature type="signal peptide" evidence="2">
    <location>
        <begin position="1"/>
        <end position="26"/>
    </location>
</feature>
<accession>A0A7Y0AWS1</accession>
<keyword evidence="2" id="KW-0732">Signal</keyword>
<evidence type="ECO:0000313" key="4">
    <source>
        <dbReference type="Proteomes" id="UP000541470"/>
    </source>
</evidence>
<feature type="compositionally biased region" description="Polar residues" evidence="1">
    <location>
        <begin position="358"/>
        <end position="367"/>
    </location>
</feature>
<reference evidence="3 4" key="1">
    <citation type="submission" date="2020-04" db="EMBL/GenBank/DDBJ databases">
        <title>Rhizobium sp. S-51 isolated from soil.</title>
        <authorList>
            <person name="Dahal R.H."/>
        </authorList>
    </citation>
    <scope>NUCLEOTIDE SEQUENCE [LARGE SCALE GENOMIC DNA]</scope>
    <source>
        <strain evidence="3 4">S-51</strain>
    </source>
</reference>
<sequence>MRRLRLPALVPALALLATMGGVGAHAQDLDNIDPYKMLRSLQFVQDSVVLGDHSAAEMQRFMLETIDKRLRNAESGVFEEPRNVDAALIYAMSGGNPATLEFLVARDVDGNFDDRVTDALRKYLSGKGTLIAKSLGDMATEYRGSKIAPYLALVAGNVSISRDPTAALKFYDWARLTAPGTIVEEAALRRSLAVAVEGGMVDKASGYANRYARRFLHSPYASQFADLFVQLVVEHNDAFSQDTIDETLAHMDSDRQREVYLRIARQAAIKGKNELARSSADKARILSGTAEGADALANLYGGLAGIPTNEVSAAIAAIAAIPDETLSPSDRALRDAAAAIGEEVLRKPVAAPAVESPAQVQEPSISGSGDVPASAASEETQQNPVAEGQQDPKAQMPAAPAEAAAKAEAPQTASEKDQDPEFRSFVDTGRTKLDAIDKLLNEEGTD</sequence>
<feature type="compositionally biased region" description="Basic and acidic residues" evidence="1">
    <location>
        <begin position="414"/>
        <end position="431"/>
    </location>
</feature>
<dbReference type="Proteomes" id="UP000541470">
    <property type="component" value="Unassembled WGS sequence"/>
</dbReference>
<dbReference type="NCBIfam" id="NF009442">
    <property type="entry name" value="PRK12798.1-4"/>
    <property type="match status" value="1"/>
</dbReference>
<dbReference type="AlphaFoldDB" id="A0A7Y0AWS1"/>
<keyword evidence="4" id="KW-1185">Reference proteome</keyword>
<feature type="compositionally biased region" description="Low complexity" evidence="1">
    <location>
        <begin position="392"/>
        <end position="413"/>
    </location>
</feature>
<proteinExistence type="predicted"/>
<evidence type="ECO:0000313" key="3">
    <source>
        <dbReference type="EMBL" id="NML74871.1"/>
    </source>
</evidence>
<organism evidence="3 4">
    <name type="scientific">Rhizobium terricola</name>
    <dbReference type="NCBI Taxonomy" id="2728849"/>
    <lineage>
        <taxon>Bacteria</taxon>
        <taxon>Pseudomonadati</taxon>
        <taxon>Pseudomonadota</taxon>
        <taxon>Alphaproteobacteria</taxon>
        <taxon>Hyphomicrobiales</taxon>
        <taxon>Rhizobiaceae</taxon>
        <taxon>Rhizobium/Agrobacterium group</taxon>
        <taxon>Rhizobium</taxon>
    </lineage>
</organism>
<evidence type="ECO:0000256" key="2">
    <source>
        <dbReference type="SAM" id="SignalP"/>
    </source>
</evidence>
<dbReference type="EMBL" id="JABBGK010000002">
    <property type="protein sequence ID" value="NML74871.1"/>
    <property type="molecule type" value="Genomic_DNA"/>
</dbReference>
<dbReference type="RefSeq" id="WP_169590760.1">
    <property type="nucleotide sequence ID" value="NZ_JABBGK010000002.1"/>
</dbReference>
<gene>
    <name evidence="3" type="ORF">HHL25_12110</name>
</gene>
<feature type="region of interest" description="Disordered" evidence="1">
    <location>
        <begin position="352"/>
        <end position="431"/>
    </location>
</feature>